<dbReference type="EnsemblMetazoa" id="ACON008713-RA">
    <property type="protein sequence ID" value="ACON008713-PA"/>
    <property type="gene ID" value="ACON008713"/>
</dbReference>
<dbReference type="AlphaFoldDB" id="A0A6E8VWR7"/>
<evidence type="ECO:0000313" key="3">
    <source>
        <dbReference type="Proteomes" id="UP001105220"/>
    </source>
</evidence>
<reference key="1">
    <citation type="journal article" date="2019" name="Genes (Basel)">
        <title>A High-Quality De novo Genome Assembly from a Single Mosquito Using PacBio Sequencing.</title>
        <authorList>
            <person name="Kingan S.B."/>
            <person name="Heaton H."/>
            <person name="Cudini J."/>
            <person name="Lambert C.C."/>
            <person name="Baybayan P."/>
            <person name="Galvin B.D."/>
            <person name="Durbin R."/>
            <person name="Korlach J."/>
            <person name="Lawniczak M.K.N."/>
        </authorList>
    </citation>
    <scope>NUCLEOTIDE SEQUENCE [LARGE SCALE GENOMIC DNA]</scope>
    <source>
        <strain>Mali-NIH</strain>
    </source>
</reference>
<dbReference type="VEuPathDB" id="VectorBase:ACON008713"/>
<proteinExistence type="predicted"/>
<evidence type="ECO:0000256" key="1">
    <source>
        <dbReference type="SAM" id="MobiDB-lite"/>
    </source>
</evidence>
<feature type="region of interest" description="Disordered" evidence="1">
    <location>
        <begin position="43"/>
        <end position="62"/>
    </location>
</feature>
<name>A0A6E8VWR7_ANOCL</name>
<evidence type="ECO:0000313" key="2">
    <source>
        <dbReference type="EnsemblMetazoa" id="ACON008713-PA"/>
    </source>
</evidence>
<sequence length="62" mass="7402">MITGKLCACFVEGKKFPRRWATKHKENYLIRYQYQSIMKKRMDRSQRNITKKTPATHLAALD</sequence>
<reference evidence="2" key="2">
    <citation type="submission" date="2020-05" db="UniProtKB">
        <authorList>
            <consortium name="EnsemblMetazoa"/>
        </authorList>
    </citation>
    <scope>IDENTIFICATION</scope>
    <source>
        <strain evidence="2">Ngousso</strain>
    </source>
</reference>
<keyword evidence="3" id="KW-1185">Reference proteome</keyword>
<organism evidence="2 3">
    <name type="scientific">Anopheles coluzzii</name>
    <name type="common">African malaria mosquito</name>
    <dbReference type="NCBI Taxonomy" id="1518534"/>
    <lineage>
        <taxon>Eukaryota</taxon>
        <taxon>Metazoa</taxon>
        <taxon>Ecdysozoa</taxon>
        <taxon>Arthropoda</taxon>
        <taxon>Hexapoda</taxon>
        <taxon>Insecta</taxon>
        <taxon>Pterygota</taxon>
        <taxon>Neoptera</taxon>
        <taxon>Endopterygota</taxon>
        <taxon>Diptera</taxon>
        <taxon>Nematocera</taxon>
        <taxon>Culicoidea</taxon>
        <taxon>Culicidae</taxon>
        <taxon>Anophelinae</taxon>
        <taxon>Anopheles</taxon>
    </lineage>
</organism>
<protein>
    <submittedName>
        <fullName evidence="2">Uncharacterized protein</fullName>
    </submittedName>
</protein>
<dbReference type="Proteomes" id="UP001105220">
    <property type="component" value="Unplaced"/>
</dbReference>
<accession>A0A6E8VWR7</accession>